<dbReference type="eggNOG" id="KOG4294">
    <property type="taxonomic scope" value="Eukaryota"/>
</dbReference>
<evidence type="ECO:0000313" key="14">
    <source>
        <dbReference type="EMBL" id="EDW81156.1"/>
    </source>
</evidence>
<dbReference type="Proteomes" id="UP000007798">
    <property type="component" value="Unassembled WGS sequence"/>
</dbReference>
<organism evidence="14 15">
    <name type="scientific">Drosophila willistoni</name>
    <name type="common">Fruit fly</name>
    <dbReference type="NCBI Taxonomy" id="7260"/>
    <lineage>
        <taxon>Eukaryota</taxon>
        <taxon>Metazoa</taxon>
        <taxon>Ecdysozoa</taxon>
        <taxon>Arthropoda</taxon>
        <taxon>Hexapoda</taxon>
        <taxon>Insecta</taxon>
        <taxon>Pterygota</taxon>
        <taxon>Neoptera</taxon>
        <taxon>Endopterygota</taxon>
        <taxon>Diptera</taxon>
        <taxon>Brachycera</taxon>
        <taxon>Muscomorpha</taxon>
        <taxon>Ephydroidea</taxon>
        <taxon>Drosophilidae</taxon>
        <taxon>Drosophila</taxon>
        <taxon>Sophophora</taxon>
    </lineage>
</organism>
<keyword evidence="6 13" id="KW-1133">Transmembrane helix</keyword>
<gene>
    <name evidence="14" type="primary">Dwil\GK11909</name>
    <name evidence="14" type="ORF">Dwil_GK11909</name>
</gene>
<feature type="transmembrane region" description="Helical" evidence="13">
    <location>
        <begin position="487"/>
        <end position="504"/>
    </location>
</feature>
<keyword evidence="9 13" id="KW-0472">Membrane</keyword>
<keyword evidence="3 12" id="KW-0813">Transport</keyword>
<keyword evidence="15" id="KW-1185">Reference proteome</keyword>
<dbReference type="AlphaFoldDB" id="B4NBJ2"/>
<sequence>MLLYTKELVAPRPRPGHGLLKFKKQKYKNFVRHSLAHSTVHGLQHVFEEEEERHVWLRYFWLFIVASSSIGCFAIYSLLEHRHDEQQLVSIIETTQLPVYSIEFPAVAICPWSHVNWARAKAAAHRFLPANPNNEILEGFHQLLSLLDKANFGNFEKLDRLSTRNLTDLMNLSVTKLSSYLAYRCDELFVPDSCIFDETPFDCCKLFVQEHTEKGLCLVFNSMISENSRQKQLTNEFYPYKLSTAGEGTGLQFTLQLNESFLRPGTIIYEIPFAMNLMIKEPRQWTQQMANVFHLYAHTENFVAVHPTVFETTPSTNQMKLRQRRCYFDYERKPYYPETDLAYSRENCIAVCLHHAVLRVCNCSTPGYYPPIEGTRECSVLDAKCLAQNADIFSYVKMRDQDKYINDSRRGQLCHCPENCNSRQYKLTLNVRNINYDANETRKLIKTQVFYGQRVMTKIVTKLRYTTLDLLANFGGILGLYMGASALSFIEVGYLLVKLLWMLLKDGYLKIKTMFVN</sequence>
<evidence type="ECO:0000256" key="8">
    <source>
        <dbReference type="ARBA" id="ARBA00023065"/>
    </source>
</evidence>
<evidence type="ECO:0000256" key="13">
    <source>
        <dbReference type="SAM" id="Phobius"/>
    </source>
</evidence>
<evidence type="ECO:0000256" key="10">
    <source>
        <dbReference type="ARBA" id="ARBA00023201"/>
    </source>
</evidence>
<keyword evidence="11 12" id="KW-0407">Ion channel</keyword>
<dbReference type="OMA" id="QTYLNVR"/>
<dbReference type="PANTHER" id="PTHR11690:SF300">
    <property type="entry name" value="PICKPOCKET PROTEIN 19"/>
    <property type="match status" value="1"/>
</dbReference>
<comment type="subcellular location">
    <subcellularLocation>
        <location evidence="1">Membrane</location>
        <topology evidence="1">Multi-pass membrane protein</topology>
    </subcellularLocation>
</comment>
<evidence type="ECO:0000256" key="11">
    <source>
        <dbReference type="ARBA" id="ARBA00023303"/>
    </source>
</evidence>
<dbReference type="PhylomeDB" id="B4NBJ2"/>
<evidence type="ECO:0000256" key="2">
    <source>
        <dbReference type="ARBA" id="ARBA00007193"/>
    </source>
</evidence>
<evidence type="ECO:0000256" key="1">
    <source>
        <dbReference type="ARBA" id="ARBA00004141"/>
    </source>
</evidence>
<dbReference type="FunCoup" id="B4NBJ2">
    <property type="interactions" value="8"/>
</dbReference>
<evidence type="ECO:0000256" key="5">
    <source>
        <dbReference type="ARBA" id="ARBA00022692"/>
    </source>
</evidence>
<dbReference type="GO" id="GO:0015280">
    <property type="term" value="F:ligand-gated sodium channel activity"/>
    <property type="evidence" value="ECO:0007669"/>
    <property type="project" value="TreeGrafter"/>
</dbReference>
<dbReference type="Gene3D" id="2.60.470.10">
    <property type="entry name" value="Acid-sensing ion channels like domains"/>
    <property type="match status" value="1"/>
</dbReference>
<evidence type="ECO:0000256" key="7">
    <source>
        <dbReference type="ARBA" id="ARBA00023053"/>
    </source>
</evidence>
<dbReference type="Gene3D" id="1.10.287.770">
    <property type="entry name" value="YojJ-like"/>
    <property type="match status" value="1"/>
</dbReference>
<accession>B4NBJ2</accession>
<keyword evidence="4 12" id="KW-0894">Sodium channel</keyword>
<evidence type="ECO:0000256" key="9">
    <source>
        <dbReference type="ARBA" id="ARBA00023136"/>
    </source>
</evidence>
<evidence type="ECO:0000256" key="4">
    <source>
        <dbReference type="ARBA" id="ARBA00022461"/>
    </source>
</evidence>
<dbReference type="PRINTS" id="PR01078">
    <property type="entry name" value="AMINACHANNEL"/>
</dbReference>
<evidence type="ECO:0000313" key="15">
    <source>
        <dbReference type="Proteomes" id="UP000007798"/>
    </source>
</evidence>
<evidence type="ECO:0000256" key="12">
    <source>
        <dbReference type="RuleBase" id="RU000679"/>
    </source>
</evidence>
<keyword evidence="7" id="KW-0915">Sodium</keyword>
<dbReference type="OrthoDB" id="6021021at2759"/>
<dbReference type="HOGENOM" id="CLU_024950_2_0_1"/>
<keyword evidence="8 12" id="KW-0406">Ion transport</keyword>
<keyword evidence="10 12" id="KW-0739">Sodium transport</keyword>
<reference evidence="14 15" key="1">
    <citation type="journal article" date="2007" name="Nature">
        <title>Evolution of genes and genomes on the Drosophila phylogeny.</title>
        <authorList>
            <consortium name="Drosophila 12 Genomes Consortium"/>
            <person name="Clark A.G."/>
            <person name="Eisen M.B."/>
            <person name="Smith D.R."/>
            <person name="Bergman C.M."/>
            <person name="Oliver B."/>
            <person name="Markow T.A."/>
            <person name="Kaufman T.C."/>
            <person name="Kellis M."/>
            <person name="Gelbart W."/>
            <person name="Iyer V.N."/>
            <person name="Pollard D.A."/>
            <person name="Sackton T.B."/>
            <person name="Larracuente A.M."/>
            <person name="Singh N.D."/>
            <person name="Abad J.P."/>
            <person name="Abt D.N."/>
            <person name="Adryan B."/>
            <person name="Aguade M."/>
            <person name="Akashi H."/>
            <person name="Anderson W.W."/>
            <person name="Aquadro C.F."/>
            <person name="Ardell D.H."/>
            <person name="Arguello R."/>
            <person name="Artieri C.G."/>
            <person name="Barbash D.A."/>
            <person name="Barker D."/>
            <person name="Barsanti P."/>
            <person name="Batterham P."/>
            <person name="Batzoglou S."/>
            <person name="Begun D."/>
            <person name="Bhutkar A."/>
            <person name="Blanco E."/>
            <person name="Bosak S.A."/>
            <person name="Bradley R.K."/>
            <person name="Brand A.D."/>
            <person name="Brent M.R."/>
            <person name="Brooks A.N."/>
            <person name="Brown R.H."/>
            <person name="Butlin R.K."/>
            <person name="Caggese C."/>
            <person name="Calvi B.R."/>
            <person name="Bernardo de Carvalho A."/>
            <person name="Caspi A."/>
            <person name="Castrezana S."/>
            <person name="Celniker S.E."/>
            <person name="Chang J.L."/>
            <person name="Chapple C."/>
            <person name="Chatterji S."/>
            <person name="Chinwalla A."/>
            <person name="Civetta A."/>
            <person name="Clifton S.W."/>
            <person name="Comeron J.M."/>
            <person name="Costello J.C."/>
            <person name="Coyne J.A."/>
            <person name="Daub J."/>
            <person name="David R.G."/>
            <person name="Delcher A.L."/>
            <person name="Delehaunty K."/>
            <person name="Do C.B."/>
            <person name="Ebling H."/>
            <person name="Edwards K."/>
            <person name="Eickbush T."/>
            <person name="Evans J.D."/>
            <person name="Filipski A."/>
            <person name="Findeiss S."/>
            <person name="Freyhult E."/>
            <person name="Fulton L."/>
            <person name="Fulton R."/>
            <person name="Garcia A.C."/>
            <person name="Gardiner A."/>
            <person name="Garfield D.A."/>
            <person name="Garvin B.E."/>
            <person name="Gibson G."/>
            <person name="Gilbert D."/>
            <person name="Gnerre S."/>
            <person name="Godfrey J."/>
            <person name="Good R."/>
            <person name="Gotea V."/>
            <person name="Gravely B."/>
            <person name="Greenberg A.J."/>
            <person name="Griffiths-Jones S."/>
            <person name="Gross S."/>
            <person name="Guigo R."/>
            <person name="Gustafson E.A."/>
            <person name="Haerty W."/>
            <person name="Hahn M.W."/>
            <person name="Halligan D.L."/>
            <person name="Halpern A.L."/>
            <person name="Halter G.M."/>
            <person name="Han M.V."/>
            <person name="Heger A."/>
            <person name="Hillier L."/>
            <person name="Hinrichs A.S."/>
            <person name="Holmes I."/>
            <person name="Hoskins R.A."/>
            <person name="Hubisz M.J."/>
            <person name="Hultmark D."/>
            <person name="Huntley M.A."/>
            <person name="Jaffe D.B."/>
            <person name="Jagadeeshan S."/>
            <person name="Jeck W.R."/>
            <person name="Johnson J."/>
            <person name="Jones C.D."/>
            <person name="Jordan W.C."/>
            <person name="Karpen G.H."/>
            <person name="Kataoka E."/>
            <person name="Keightley P.D."/>
            <person name="Kheradpour P."/>
            <person name="Kirkness E.F."/>
            <person name="Koerich L.B."/>
            <person name="Kristiansen K."/>
            <person name="Kudrna D."/>
            <person name="Kulathinal R.J."/>
            <person name="Kumar S."/>
            <person name="Kwok R."/>
            <person name="Lander E."/>
            <person name="Langley C.H."/>
            <person name="Lapoint R."/>
            <person name="Lazzaro B.P."/>
            <person name="Lee S.J."/>
            <person name="Levesque L."/>
            <person name="Li R."/>
            <person name="Lin C.F."/>
            <person name="Lin M.F."/>
            <person name="Lindblad-Toh K."/>
            <person name="Llopart A."/>
            <person name="Long M."/>
            <person name="Low L."/>
            <person name="Lozovsky E."/>
            <person name="Lu J."/>
            <person name="Luo M."/>
            <person name="Machado C.A."/>
            <person name="Makalowski W."/>
            <person name="Marzo M."/>
            <person name="Matsuda M."/>
            <person name="Matzkin L."/>
            <person name="McAllister B."/>
            <person name="McBride C.S."/>
            <person name="McKernan B."/>
            <person name="McKernan K."/>
            <person name="Mendez-Lago M."/>
            <person name="Minx P."/>
            <person name="Mollenhauer M.U."/>
            <person name="Montooth K."/>
            <person name="Mount S.M."/>
            <person name="Mu X."/>
            <person name="Myers E."/>
            <person name="Negre B."/>
            <person name="Newfeld S."/>
            <person name="Nielsen R."/>
            <person name="Noor M.A."/>
            <person name="O'Grady P."/>
            <person name="Pachter L."/>
            <person name="Papaceit M."/>
            <person name="Parisi M.J."/>
            <person name="Parisi M."/>
            <person name="Parts L."/>
            <person name="Pedersen J.S."/>
            <person name="Pesole G."/>
            <person name="Phillippy A.M."/>
            <person name="Ponting C.P."/>
            <person name="Pop M."/>
            <person name="Porcelli D."/>
            <person name="Powell J.R."/>
            <person name="Prohaska S."/>
            <person name="Pruitt K."/>
            <person name="Puig M."/>
            <person name="Quesneville H."/>
            <person name="Ram K.R."/>
            <person name="Rand D."/>
            <person name="Rasmussen M.D."/>
            <person name="Reed L.K."/>
            <person name="Reenan R."/>
            <person name="Reily A."/>
            <person name="Remington K.A."/>
            <person name="Rieger T.T."/>
            <person name="Ritchie M.G."/>
            <person name="Robin C."/>
            <person name="Rogers Y.H."/>
            <person name="Rohde C."/>
            <person name="Rozas J."/>
            <person name="Rubenfield M.J."/>
            <person name="Ruiz A."/>
            <person name="Russo S."/>
            <person name="Salzberg S.L."/>
            <person name="Sanchez-Gracia A."/>
            <person name="Saranga D.J."/>
            <person name="Sato H."/>
            <person name="Schaeffer S.W."/>
            <person name="Schatz M.C."/>
            <person name="Schlenke T."/>
            <person name="Schwartz R."/>
            <person name="Segarra C."/>
            <person name="Singh R.S."/>
            <person name="Sirot L."/>
            <person name="Sirota M."/>
            <person name="Sisneros N.B."/>
            <person name="Smith C.D."/>
            <person name="Smith T.F."/>
            <person name="Spieth J."/>
            <person name="Stage D.E."/>
            <person name="Stark A."/>
            <person name="Stephan W."/>
            <person name="Strausberg R.L."/>
            <person name="Strempel S."/>
            <person name="Sturgill D."/>
            <person name="Sutton G."/>
            <person name="Sutton G.G."/>
            <person name="Tao W."/>
            <person name="Teichmann S."/>
            <person name="Tobari Y.N."/>
            <person name="Tomimura Y."/>
            <person name="Tsolas J.M."/>
            <person name="Valente V.L."/>
            <person name="Venter E."/>
            <person name="Venter J.C."/>
            <person name="Vicario S."/>
            <person name="Vieira F.G."/>
            <person name="Vilella A.J."/>
            <person name="Villasante A."/>
            <person name="Walenz B."/>
            <person name="Wang J."/>
            <person name="Wasserman M."/>
            <person name="Watts T."/>
            <person name="Wilson D."/>
            <person name="Wilson R.K."/>
            <person name="Wing R.A."/>
            <person name="Wolfner M.F."/>
            <person name="Wong A."/>
            <person name="Wong G.K."/>
            <person name="Wu C.I."/>
            <person name="Wu G."/>
            <person name="Yamamoto D."/>
            <person name="Yang H.P."/>
            <person name="Yang S.P."/>
            <person name="Yorke J.A."/>
            <person name="Yoshida K."/>
            <person name="Zdobnov E."/>
            <person name="Zhang P."/>
            <person name="Zhang Y."/>
            <person name="Zimin A.V."/>
            <person name="Baldwin J."/>
            <person name="Abdouelleil A."/>
            <person name="Abdulkadir J."/>
            <person name="Abebe A."/>
            <person name="Abera B."/>
            <person name="Abreu J."/>
            <person name="Acer S.C."/>
            <person name="Aftuck L."/>
            <person name="Alexander A."/>
            <person name="An P."/>
            <person name="Anderson E."/>
            <person name="Anderson S."/>
            <person name="Arachi H."/>
            <person name="Azer M."/>
            <person name="Bachantsang P."/>
            <person name="Barry A."/>
            <person name="Bayul T."/>
            <person name="Berlin A."/>
            <person name="Bessette D."/>
            <person name="Bloom T."/>
            <person name="Blye J."/>
            <person name="Boguslavskiy L."/>
            <person name="Bonnet C."/>
            <person name="Boukhgalter B."/>
            <person name="Bourzgui I."/>
            <person name="Brown A."/>
            <person name="Cahill P."/>
            <person name="Channer S."/>
            <person name="Cheshatsang Y."/>
            <person name="Chuda L."/>
            <person name="Citroen M."/>
            <person name="Collymore A."/>
            <person name="Cooke P."/>
            <person name="Costello M."/>
            <person name="D'Aco K."/>
            <person name="Daza R."/>
            <person name="De Haan G."/>
            <person name="DeGray S."/>
            <person name="DeMaso C."/>
            <person name="Dhargay N."/>
            <person name="Dooley K."/>
            <person name="Dooley E."/>
            <person name="Doricent M."/>
            <person name="Dorje P."/>
            <person name="Dorjee K."/>
            <person name="Dupes A."/>
            <person name="Elong R."/>
            <person name="Falk J."/>
            <person name="Farina A."/>
            <person name="Faro S."/>
            <person name="Ferguson D."/>
            <person name="Fisher S."/>
            <person name="Foley C.D."/>
            <person name="Franke A."/>
            <person name="Friedrich D."/>
            <person name="Gadbois L."/>
            <person name="Gearin G."/>
            <person name="Gearin C.R."/>
            <person name="Giannoukos G."/>
            <person name="Goode T."/>
            <person name="Graham J."/>
            <person name="Grandbois E."/>
            <person name="Grewal S."/>
            <person name="Gyaltsen K."/>
            <person name="Hafez N."/>
            <person name="Hagos B."/>
            <person name="Hall J."/>
            <person name="Henson C."/>
            <person name="Hollinger A."/>
            <person name="Honan T."/>
            <person name="Huard M.D."/>
            <person name="Hughes L."/>
            <person name="Hurhula B."/>
            <person name="Husby M.E."/>
            <person name="Kamat A."/>
            <person name="Kanga B."/>
            <person name="Kashin S."/>
            <person name="Khazanovich D."/>
            <person name="Kisner P."/>
            <person name="Lance K."/>
            <person name="Lara M."/>
            <person name="Lee W."/>
            <person name="Lennon N."/>
            <person name="Letendre F."/>
            <person name="LeVine R."/>
            <person name="Lipovsky A."/>
            <person name="Liu X."/>
            <person name="Liu J."/>
            <person name="Liu S."/>
            <person name="Lokyitsang T."/>
            <person name="Lokyitsang Y."/>
            <person name="Lubonja R."/>
            <person name="Lui A."/>
            <person name="MacDonald P."/>
            <person name="Magnisalis V."/>
            <person name="Maru K."/>
            <person name="Matthews C."/>
            <person name="McCusker W."/>
            <person name="McDonough S."/>
            <person name="Mehta T."/>
            <person name="Meldrim J."/>
            <person name="Meneus L."/>
            <person name="Mihai O."/>
            <person name="Mihalev A."/>
            <person name="Mihova T."/>
            <person name="Mittelman R."/>
            <person name="Mlenga V."/>
            <person name="Montmayeur A."/>
            <person name="Mulrain L."/>
            <person name="Navidi A."/>
            <person name="Naylor J."/>
            <person name="Negash T."/>
            <person name="Nguyen T."/>
            <person name="Nguyen N."/>
            <person name="Nicol R."/>
            <person name="Norbu C."/>
            <person name="Norbu N."/>
            <person name="Novod N."/>
            <person name="O'Neill B."/>
            <person name="Osman S."/>
            <person name="Markiewicz E."/>
            <person name="Oyono O.L."/>
            <person name="Patti C."/>
            <person name="Phunkhang P."/>
            <person name="Pierre F."/>
            <person name="Priest M."/>
            <person name="Raghuraman S."/>
            <person name="Rege F."/>
            <person name="Reyes R."/>
            <person name="Rise C."/>
            <person name="Rogov P."/>
            <person name="Ross K."/>
            <person name="Ryan E."/>
            <person name="Settipalli S."/>
            <person name="Shea T."/>
            <person name="Sherpa N."/>
            <person name="Shi L."/>
            <person name="Shih D."/>
            <person name="Sparrow T."/>
            <person name="Spaulding J."/>
            <person name="Stalker J."/>
            <person name="Stange-Thomann N."/>
            <person name="Stavropoulos S."/>
            <person name="Stone C."/>
            <person name="Strader C."/>
            <person name="Tesfaye S."/>
            <person name="Thomson T."/>
            <person name="Thoulutsang Y."/>
            <person name="Thoulutsang D."/>
            <person name="Topham K."/>
            <person name="Topping I."/>
            <person name="Tsamla T."/>
            <person name="Vassiliev H."/>
            <person name="Vo A."/>
            <person name="Wangchuk T."/>
            <person name="Wangdi T."/>
            <person name="Weiand M."/>
            <person name="Wilkinson J."/>
            <person name="Wilson A."/>
            <person name="Yadav S."/>
            <person name="Young G."/>
            <person name="Yu Q."/>
            <person name="Zembek L."/>
            <person name="Zhong D."/>
            <person name="Zimmer A."/>
            <person name="Zwirko Z."/>
            <person name="Jaffe D.B."/>
            <person name="Alvarez P."/>
            <person name="Brockman W."/>
            <person name="Butler J."/>
            <person name="Chin C."/>
            <person name="Gnerre S."/>
            <person name="Grabherr M."/>
            <person name="Kleber M."/>
            <person name="Mauceli E."/>
            <person name="MacCallum I."/>
        </authorList>
    </citation>
    <scope>NUCLEOTIDE SEQUENCE [LARGE SCALE GENOMIC DNA]</scope>
    <source>
        <strain evidence="15">Tucson 14030-0811.24</strain>
    </source>
</reference>
<evidence type="ECO:0000256" key="6">
    <source>
        <dbReference type="ARBA" id="ARBA00022989"/>
    </source>
</evidence>
<evidence type="ECO:0008006" key="16">
    <source>
        <dbReference type="Google" id="ProtNLM"/>
    </source>
</evidence>
<protein>
    <recommendedName>
        <fullName evidence="16">Pickpocket protein 19</fullName>
    </recommendedName>
</protein>
<dbReference type="GO" id="GO:0005886">
    <property type="term" value="C:plasma membrane"/>
    <property type="evidence" value="ECO:0007669"/>
    <property type="project" value="TreeGrafter"/>
</dbReference>
<dbReference type="Pfam" id="PF00858">
    <property type="entry name" value="ASC"/>
    <property type="match status" value="1"/>
</dbReference>
<dbReference type="InterPro" id="IPR001873">
    <property type="entry name" value="ENaC"/>
</dbReference>
<proteinExistence type="inferred from homology"/>
<dbReference type="KEGG" id="dwi:6647922"/>
<dbReference type="EMBL" id="CH964232">
    <property type="protein sequence ID" value="EDW81156.1"/>
    <property type="molecule type" value="Genomic_DNA"/>
</dbReference>
<name>B4NBJ2_DROWI</name>
<dbReference type="PANTHER" id="PTHR11690">
    <property type="entry name" value="AMILORIDE-SENSITIVE SODIUM CHANNEL-RELATED"/>
    <property type="match status" value="1"/>
</dbReference>
<dbReference type="InParanoid" id="B4NBJ2"/>
<comment type="similarity">
    <text evidence="2 12">Belongs to the amiloride-sensitive sodium channel (TC 1.A.6) family.</text>
</comment>
<keyword evidence="5 12" id="KW-0812">Transmembrane</keyword>
<evidence type="ECO:0000256" key="3">
    <source>
        <dbReference type="ARBA" id="ARBA00022448"/>
    </source>
</evidence>